<evidence type="ECO:0000256" key="4">
    <source>
        <dbReference type="RuleBase" id="RU003830"/>
    </source>
</evidence>
<protein>
    <submittedName>
        <fullName evidence="5">Ribosomal protein S13</fullName>
    </submittedName>
</protein>
<dbReference type="Pfam" id="PF00416">
    <property type="entry name" value="Ribosomal_S13"/>
    <property type="match status" value="1"/>
</dbReference>
<keyword evidence="5" id="KW-0496">Mitochondrion</keyword>
<evidence type="ECO:0000256" key="3">
    <source>
        <dbReference type="ARBA" id="ARBA00023274"/>
    </source>
</evidence>
<dbReference type="PANTHER" id="PTHR10871:SF1">
    <property type="entry name" value="SMALL RIBOSOMAL SUBUNIT PROTEIN US13M"/>
    <property type="match status" value="1"/>
</dbReference>
<dbReference type="Gene3D" id="4.10.910.10">
    <property type="entry name" value="30s ribosomal protein s13, domain 2"/>
    <property type="match status" value="1"/>
</dbReference>
<geneLocation type="mitochondrion" evidence="5"/>
<dbReference type="PIRSF" id="PIRSF002134">
    <property type="entry name" value="Ribosomal_S13"/>
    <property type="match status" value="1"/>
</dbReference>
<dbReference type="RefSeq" id="YP_010131909.1">
    <property type="nucleotide sequence ID" value="NC_056371.1"/>
</dbReference>
<dbReference type="AlphaFoldDB" id="A0A7T4WR71"/>
<proteinExistence type="inferred from homology"/>
<dbReference type="GO" id="GO:0015935">
    <property type="term" value="C:small ribosomal subunit"/>
    <property type="evidence" value="ECO:0007669"/>
    <property type="project" value="TreeGrafter"/>
</dbReference>
<organism evidence="5">
    <name type="scientific">Trieres regia</name>
    <dbReference type="NCBI Taxonomy" id="1335017"/>
    <lineage>
        <taxon>Eukaryota</taxon>
        <taxon>Sar</taxon>
        <taxon>Stramenopiles</taxon>
        <taxon>Ochrophyta</taxon>
        <taxon>Bacillariophyta</taxon>
        <taxon>Mediophyceae</taxon>
        <taxon>Biddulphiophycidae</taxon>
        <taxon>Eupodiscales</taxon>
        <taxon>Parodontellaceae</taxon>
        <taxon>Trieres</taxon>
    </lineage>
</organism>
<reference evidence="5" key="1">
    <citation type="journal article" date="2021" name="J. Appl. Phycol.">
        <title>Mitochondrial genome of the harmful algal bloom species Odontella regia (Mediophyceae, Bacillariophyta).</title>
        <authorList>
            <person name="Wang Y."/>
            <person name="Chen Y."/>
            <person name="Wang J."/>
            <person name="Liu F."/>
            <person name="Chen N."/>
        </authorList>
    </citation>
    <scope>NUCLEOTIDE SEQUENCE</scope>
</reference>
<dbReference type="InterPro" id="IPR027437">
    <property type="entry name" value="Rbsml_uS13_C"/>
</dbReference>
<evidence type="ECO:0000313" key="5">
    <source>
        <dbReference type="EMBL" id="QQD79288.1"/>
    </source>
</evidence>
<gene>
    <name evidence="5" type="primary">rps13</name>
</gene>
<dbReference type="PANTHER" id="PTHR10871">
    <property type="entry name" value="30S RIBOSOMAL PROTEIN S13/40S RIBOSOMAL PROTEIN S18"/>
    <property type="match status" value="1"/>
</dbReference>
<dbReference type="InterPro" id="IPR001892">
    <property type="entry name" value="Ribosomal_uS13"/>
</dbReference>
<dbReference type="InterPro" id="IPR010979">
    <property type="entry name" value="Ribosomal_uS13-like_H2TH"/>
</dbReference>
<name>A0A7T4WR71_9STRA</name>
<comment type="similarity">
    <text evidence="1 4">Belongs to the universal ribosomal protein uS13 family.</text>
</comment>
<dbReference type="PROSITE" id="PS50159">
    <property type="entry name" value="RIBOSOMAL_S13_2"/>
    <property type="match status" value="1"/>
</dbReference>
<keyword evidence="2 4" id="KW-0689">Ribosomal protein</keyword>
<evidence type="ECO:0000256" key="2">
    <source>
        <dbReference type="ARBA" id="ARBA00022980"/>
    </source>
</evidence>
<dbReference type="EMBL" id="MW018491">
    <property type="protein sequence ID" value="QQD79288.1"/>
    <property type="molecule type" value="Genomic_DNA"/>
</dbReference>
<sequence length="117" mass="13633">MIYLFETELKNSKNFQYSLNKIYGINKKTSLLICNILGISYNLKVQNLSKKQVNIFINLLEKSEILVGTDLIKYRTNKIKTQVQIKLLKGLRRRQGLPIRGQRTHTNAKTAKKRIIL</sequence>
<dbReference type="GO" id="GO:0006412">
    <property type="term" value="P:translation"/>
    <property type="evidence" value="ECO:0007669"/>
    <property type="project" value="InterPro"/>
</dbReference>
<dbReference type="GO" id="GO:0003723">
    <property type="term" value="F:RNA binding"/>
    <property type="evidence" value="ECO:0007669"/>
    <property type="project" value="InterPro"/>
</dbReference>
<evidence type="ECO:0000256" key="1">
    <source>
        <dbReference type="ARBA" id="ARBA00008080"/>
    </source>
</evidence>
<dbReference type="GO" id="GO:0005739">
    <property type="term" value="C:mitochondrion"/>
    <property type="evidence" value="ECO:0007669"/>
    <property type="project" value="TreeGrafter"/>
</dbReference>
<dbReference type="Gene3D" id="1.10.8.50">
    <property type="match status" value="1"/>
</dbReference>
<dbReference type="SUPFAM" id="SSF46946">
    <property type="entry name" value="S13-like H2TH domain"/>
    <property type="match status" value="1"/>
</dbReference>
<dbReference type="GO" id="GO:0003735">
    <property type="term" value="F:structural constituent of ribosome"/>
    <property type="evidence" value="ECO:0007669"/>
    <property type="project" value="InterPro"/>
</dbReference>
<accession>A0A7T4WR71</accession>
<keyword evidence="3 4" id="KW-0687">Ribonucleoprotein</keyword>
<dbReference type="GeneID" id="65341434"/>